<evidence type="ECO:0000313" key="2">
    <source>
        <dbReference type="Proteomes" id="UP001054821"/>
    </source>
</evidence>
<protein>
    <submittedName>
        <fullName evidence="1">Uncharacterized protein</fullName>
    </submittedName>
</protein>
<accession>A0AAD4WUV9</accession>
<organism evidence="1 2">
    <name type="scientific">Prunus dulcis</name>
    <name type="common">Almond</name>
    <name type="synonym">Amygdalus dulcis</name>
    <dbReference type="NCBI Taxonomy" id="3755"/>
    <lineage>
        <taxon>Eukaryota</taxon>
        <taxon>Viridiplantae</taxon>
        <taxon>Streptophyta</taxon>
        <taxon>Embryophyta</taxon>
        <taxon>Tracheophyta</taxon>
        <taxon>Spermatophyta</taxon>
        <taxon>Magnoliopsida</taxon>
        <taxon>eudicotyledons</taxon>
        <taxon>Gunneridae</taxon>
        <taxon>Pentapetalae</taxon>
        <taxon>rosids</taxon>
        <taxon>fabids</taxon>
        <taxon>Rosales</taxon>
        <taxon>Rosaceae</taxon>
        <taxon>Amygdaloideae</taxon>
        <taxon>Amygdaleae</taxon>
        <taxon>Prunus</taxon>
    </lineage>
</organism>
<dbReference type="EMBL" id="JAJFAZ020000001">
    <property type="protein sequence ID" value="KAI5350028.1"/>
    <property type="molecule type" value="Genomic_DNA"/>
</dbReference>
<dbReference type="Proteomes" id="UP001054821">
    <property type="component" value="Chromosome 1"/>
</dbReference>
<dbReference type="AlphaFoldDB" id="A0AAD4WUV9"/>
<reference evidence="1 2" key="1">
    <citation type="journal article" date="2022" name="G3 (Bethesda)">
        <title>Whole-genome sequence and methylome profiling of the almond [Prunus dulcis (Mill.) D.A. Webb] cultivar 'Nonpareil'.</title>
        <authorList>
            <person name="D'Amico-Willman K.M."/>
            <person name="Ouma W.Z."/>
            <person name="Meulia T."/>
            <person name="Sideli G.M."/>
            <person name="Gradziel T.M."/>
            <person name="Fresnedo-Ramirez J."/>
        </authorList>
    </citation>
    <scope>NUCLEOTIDE SEQUENCE [LARGE SCALE GENOMIC DNA]</scope>
    <source>
        <strain evidence="1">Clone GOH B32 T37-40</strain>
    </source>
</reference>
<comment type="caution">
    <text evidence="1">The sequence shown here is derived from an EMBL/GenBank/DDBJ whole genome shotgun (WGS) entry which is preliminary data.</text>
</comment>
<gene>
    <name evidence="1" type="ORF">L3X38_002919</name>
</gene>
<name>A0AAD4WUV9_PRUDU</name>
<proteinExistence type="predicted"/>
<evidence type="ECO:0000313" key="1">
    <source>
        <dbReference type="EMBL" id="KAI5350028.1"/>
    </source>
</evidence>
<keyword evidence="2" id="KW-1185">Reference proteome</keyword>
<sequence>MVNQLLDLLHRTWNLDALEGSIRPDLIRLIIDIPVGITDCPDRRIWPWTPDGSYSVRLGYHRAHIGMEINISGSEHSSHRVADVVWKWVSGMRDDDCSLDLCLWKERKKMEAWVALAYFQQLDENFVKLLGDLTEEKMGSNGRTRLGIEGFQR</sequence>